<accession>A0A840RG26</accession>
<dbReference type="SUPFAM" id="SSF55008">
    <property type="entry name" value="HMA, heavy metal-associated domain"/>
    <property type="match status" value="1"/>
</dbReference>
<dbReference type="PRINTS" id="PR00946">
    <property type="entry name" value="HGSCAVENGER"/>
</dbReference>
<dbReference type="AlphaFoldDB" id="A0A840RG26"/>
<gene>
    <name evidence="3" type="ORF">HNQ50_003273</name>
</gene>
<dbReference type="InterPro" id="IPR017969">
    <property type="entry name" value="Heavy-metal-associated_CS"/>
</dbReference>
<dbReference type="PROSITE" id="PS01047">
    <property type="entry name" value="HMA_1"/>
    <property type="match status" value="1"/>
</dbReference>
<dbReference type="PANTHER" id="PTHR46594:SF4">
    <property type="entry name" value="P-TYPE CATION-TRANSPORTING ATPASE"/>
    <property type="match status" value="1"/>
</dbReference>
<protein>
    <submittedName>
        <fullName evidence="3">Copper chaperone</fullName>
    </submittedName>
</protein>
<sequence>MQTATLNINGMSCSGCASTVSRVLKNINGVQSAAVNLDAASALVEFDPALTGPEAFKAAVEDAGYDVV</sequence>
<evidence type="ECO:0000313" key="3">
    <source>
        <dbReference type="EMBL" id="MBB5192529.1"/>
    </source>
</evidence>
<reference evidence="3 4" key="1">
    <citation type="submission" date="2020-08" db="EMBL/GenBank/DDBJ databases">
        <title>Genomic Encyclopedia of Type Strains, Phase IV (KMG-IV): sequencing the most valuable type-strain genomes for metagenomic binning, comparative biology and taxonomic classification.</title>
        <authorList>
            <person name="Goeker M."/>
        </authorList>
    </citation>
    <scope>NUCLEOTIDE SEQUENCE [LARGE SCALE GENOMIC DNA]</scope>
    <source>
        <strain evidence="3 4">DSM 18233</strain>
    </source>
</reference>
<keyword evidence="1" id="KW-0479">Metal-binding</keyword>
<dbReference type="GO" id="GO:0046872">
    <property type="term" value="F:metal ion binding"/>
    <property type="evidence" value="ECO:0007669"/>
    <property type="project" value="UniProtKB-KW"/>
</dbReference>
<evidence type="ECO:0000256" key="1">
    <source>
        <dbReference type="ARBA" id="ARBA00022723"/>
    </source>
</evidence>
<evidence type="ECO:0000313" key="4">
    <source>
        <dbReference type="Proteomes" id="UP000543030"/>
    </source>
</evidence>
<dbReference type="RefSeq" id="WP_184102207.1">
    <property type="nucleotide sequence ID" value="NZ_JACHHN010000007.1"/>
</dbReference>
<dbReference type="InterPro" id="IPR006121">
    <property type="entry name" value="HMA_dom"/>
</dbReference>
<name>A0A840RG26_9NEIS</name>
<dbReference type="EMBL" id="JACHHN010000007">
    <property type="protein sequence ID" value="MBB5192529.1"/>
    <property type="molecule type" value="Genomic_DNA"/>
</dbReference>
<dbReference type="FunFam" id="3.30.70.100:FF:000005">
    <property type="entry name" value="Copper-exporting P-type ATPase A"/>
    <property type="match status" value="1"/>
</dbReference>
<comment type="caution">
    <text evidence="3">The sequence shown here is derived from an EMBL/GenBank/DDBJ whole genome shotgun (WGS) entry which is preliminary data.</text>
</comment>
<dbReference type="InterPro" id="IPR036163">
    <property type="entry name" value="HMA_dom_sf"/>
</dbReference>
<proteinExistence type="predicted"/>
<evidence type="ECO:0000259" key="2">
    <source>
        <dbReference type="PROSITE" id="PS50846"/>
    </source>
</evidence>
<organism evidence="3 4">
    <name type="scientific">Silvimonas terrae</name>
    <dbReference type="NCBI Taxonomy" id="300266"/>
    <lineage>
        <taxon>Bacteria</taxon>
        <taxon>Pseudomonadati</taxon>
        <taxon>Pseudomonadota</taxon>
        <taxon>Betaproteobacteria</taxon>
        <taxon>Neisseriales</taxon>
        <taxon>Chitinibacteraceae</taxon>
        <taxon>Silvimonas</taxon>
    </lineage>
</organism>
<keyword evidence="4" id="KW-1185">Reference proteome</keyword>
<dbReference type="PANTHER" id="PTHR46594">
    <property type="entry name" value="P-TYPE CATION-TRANSPORTING ATPASE"/>
    <property type="match status" value="1"/>
</dbReference>
<dbReference type="InterPro" id="IPR001802">
    <property type="entry name" value="MerP/CopZ"/>
</dbReference>
<dbReference type="Pfam" id="PF00403">
    <property type="entry name" value="HMA"/>
    <property type="match status" value="1"/>
</dbReference>
<feature type="domain" description="HMA" evidence="2">
    <location>
        <begin position="2"/>
        <end position="68"/>
    </location>
</feature>
<dbReference type="PROSITE" id="PS50846">
    <property type="entry name" value="HMA_2"/>
    <property type="match status" value="1"/>
</dbReference>
<dbReference type="Proteomes" id="UP000543030">
    <property type="component" value="Unassembled WGS sequence"/>
</dbReference>
<dbReference type="Gene3D" id="3.30.70.100">
    <property type="match status" value="1"/>
</dbReference>
<dbReference type="CDD" id="cd00371">
    <property type="entry name" value="HMA"/>
    <property type="match status" value="1"/>
</dbReference>